<dbReference type="CDD" id="cd05289">
    <property type="entry name" value="MDR_like_2"/>
    <property type="match status" value="1"/>
</dbReference>
<dbReference type="SUPFAM" id="SSF51735">
    <property type="entry name" value="NAD(P)-binding Rossmann-fold domains"/>
    <property type="match status" value="1"/>
</dbReference>
<comment type="caution">
    <text evidence="2">The sequence shown here is derived from an EMBL/GenBank/DDBJ whole genome shotgun (WGS) entry which is preliminary data.</text>
</comment>
<name>A0A2P4URH6_9ACTN</name>
<dbReference type="PANTHER" id="PTHR11695:SF648">
    <property type="entry name" value="ZINC-BINDING OXIDOREDUCTASE"/>
    <property type="match status" value="1"/>
</dbReference>
<dbReference type="InterPro" id="IPR013154">
    <property type="entry name" value="ADH-like_N"/>
</dbReference>
<dbReference type="Gene3D" id="3.90.180.10">
    <property type="entry name" value="Medium-chain alcohol dehydrogenases, catalytic domain"/>
    <property type="match status" value="1"/>
</dbReference>
<dbReference type="SMART" id="SM00829">
    <property type="entry name" value="PKS_ER"/>
    <property type="match status" value="1"/>
</dbReference>
<accession>A0A2P4URH6</accession>
<dbReference type="GO" id="GO:0016491">
    <property type="term" value="F:oxidoreductase activity"/>
    <property type="evidence" value="ECO:0007669"/>
    <property type="project" value="InterPro"/>
</dbReference>
<dbReference type="AlphaFoldDB" id="A0A2P4URH6"/>
<gene>
    <name evidence="2" type="ORF">BTM25_20650</name>
</gene>
<sequence>MRAITVAEYGATPSLMNLPEPEPGPGEVQVELVAAGLNPLDWKIADGLRKDVPDARFPLVLGTDGAGVVTAAGSDDTRLKVGDRVFGAFHGAVRGQGTYAEFTVAGPDDAVVVMPEDMPYVLAAALPTAGVAAVELMDDAGIAEGQTVLIIGASGGVGQNAVQLAAARGADVVATARPEAADRMRDLGAATVVDYQDDLNAQVLAAHGEVDAIIDLVSGPPVTEHVAGLLRPGGTYLSTVDAVNPDAMDARGLRGVNFETRGGAAAVEHVAALVQAGDLRVAIHADPPLEEAPAALAESRKGHADGKTVIRI</sequence>
<organism evidence="2 3">
    <name type="scientific">Actinomadura rubteroloni</name>
    <dbReference type="NCBI Taxonomy" id="1926885"/>
    <lineage>
        <taxon>Bacteria</taxon>
        <taxon>Bacillati</taxon>
        <taxon>Actinomycetota</taxon>
        <taxon>Actinomycetes</taxon>
        <taxon>Streptosporangiales</taxon>
        <taxon>Thermomonosporaceae</taxon>
        <taxon>Actinomadura</taxon>
    </lineage>
</organism>
<dbReference type="SUPFAM" id="SSF50129">
    <property type="entry name" value="GroES-like"/>
    <property type="match status" value="1"/>
</dbReference>
<dbReference type="InterPro" id="IPR011032">
    <property type="entry name" value="GroES-like_sf"/>
</dbReference>
<dbReference type="InterPro" id="IPR036291">
    <property type="entry name" value="NAD(P)-bd_dom_sf"/>
</dbReference>
<dbReference type="Gene3D" id="3.40.50.720">
    <property type="entry name" value="NAD(P)-binding Rossmann-like Domain"/>
    <property type="match status" value="1"/>
</dbReference>
<evidence type="ECO:0000259" key="1">
    <source>
        <dbReference type="SMART" id="SM00829"/>
    </source>
</evidence>
<dbReference type="Pfam" id="PF08240">
    <property type="entry name" value="ADH_N"/>
    <property type="match status" value="1"/>
</dbReference>
<reference evidence="2 3" key="1">
    <citation type="journal article" date="2017" name="Chemistry">
        <title>Isolation, Biosynthesis and Chemical Modifications of Rubterolones A-F: Rare Tropolone Alkaloids from Actinomadura sp. 5-2.</title>
        <authorList>
            <person name="Guo H."/>
            <person name="Benndorf R."/>
            <person name="Leichnitz D."/>
            <person name="Klassen J.L."/>
            <person name="Vollmers J."/>
            <person name="Gorls H."/>
            <person name="Steinacker M."/>
            <person name="Weigel C."/>
            <person name="Dahse H.M."/>
            <person name="Kaster A.K."/>
            <person name="de Beer Z.W."/>
            <person name="Poulsen M."/>
            <person name="Beemelmanns C."/>
        </authorList>
    </citation>
    <scope>NUCLEOTIDE SEQUENCE [LARGE SCALE GENOMIC DNA]</scope>
    <source>
        <strain evidence="2 3">5-2</strain>
    </source>
</reference>
<keyword evidence="3" id="KW-1185">Reference proteome</keyword>
<protein>
    <submittedName>
        <fullName evidence="2">Zinc-type alcohol dehydrogenase-like protein</fullName>
    </submittedName>
</protein>
<feature type="domain" description="Enoyl reductase (ER)" evidence="1">
    <location>
        <begin position="10"/>
        <end position="310"/>
    </location>
</feature>
<dbReference type="EMBL" id="MTBP01000001">
    <property type="protein sequence ID" value="POM27648.1"/>
    <property type="molecule type" value="Genomic_DNA"/>
</dbReference>
<dbReference type="RefSeq" id="WP_205648020.1">
    <property type="nucleotide sequence ID" value="NZ_MTBP01000001.1"/>
</dbReference>
<dbReference type="InterPro" id="IPR020843">
    <property type="entry name" value="ER"/>
</dbReference>
<dbReference type="Proteomes" id="UP000242367">
    <property type="component" value="Unassembled WGS sequence"/>
</dbReference>
<dbReference type="Pfam" id="PF13602">
    <property type="entry name" value="ADH_zinc_N_2"/>
    <property type="match status" value="1"/>
</dbReference>
<proteinExistence type="predicted"/>
<dbReference type="PANTHER" id="PTHR11695">
    <property type="entry name" value="ALCOHOL DEHYDROGENASE RELATED"/>
    <property type="match status" value="1"/>
</dbReference>
<evidence type="ECO:0000313" key="2">
    <source>
        <dbReference type="EMBL" id="POM27648.1"/>
    </source>
</evidence>
<dbReference type="InterPro" id="IPR050700">
    <property type="entry name" value="YIM1/Zinc_Alcohol_DH_Fams"/>
</dbReference>
<evidence type="ECO:0000313" key="3">
    <source>
        <dbReference type="Proteomes" id="UP000242367"/>
    </source>
</evidence>